<feature type="compositionally biased region" description="Low complexity" evidence="1">
    <location>
        <begin position="399"/>
        <end position="414"/>
    </location>
</feature>
<feature type="compositionally biased region" description="Polar residues" evidence="1">
    <location>
        <begin position="733"/>
        <end position="745"/>
    </location>
</feature>
<reference evidence="3 4" key="1">
    <citation type="submission" date="2019-09" db="EMBL/GenBank/DDBJ databases">
        <title>Screening of Novel Bioactive Compounds from Soil-Associated.</title>
        <authorList>
            <person name="Gong X."/>
        </authorList>
    </citation>
    <scope>NUCLEOTIDE SEQUENCE [LARGE SCALE GENOMIC DNA]</scope>
    <source>
        <strain evidence="3 4">Gxj-6</strain>
    </source>
</reference>
<feature type="region of interest" description="Disordered" evidence="1">
    <location>
        <begin position="712"/>
        <end position="891"/>
    </location>
</feature>
<feature type="compositionally biased region" description="Pro residues" evidence="1">
    <location>
        <begin position="612"/>
        <end position="624"/>
    </location>
</feature>
<sequence length="925" mass="96976">MTSPLTGQRSRSELIAELFERHAAGLFAYCHDQLGETASAADAVVAVFTTAPAAPEPPSRAVLYALARREIYRRDVSYALPAVDSVADPATALIERVFRDIRPHQREVLLLSEVCGLTPPELSLVLDVAGDTAEELAAGARRRFTQTLATAVAAARSAPFVPPPVAEVYDAIGVAPIADVLARLPWRHPSASVRNRVLAALPYEEPGDSPEAGPEQAAEQSGARSGGLVTKRLWPTTPTWPLPLSDPDQVTNTCVVNTEAITPQESRRKAKHEATTEPMPRLRGALLNSLTEGRLRRKRATRPEPRSQETQAQETQAKTRAQETQAQETQAKTRAQETQAQETQAKTRAQETQAQETQAETRAQEIRAQERPAQESLAAPVEPLASPQFPSQALPEAVSQALSQPPSQDLSQPSGFGVPEPAGSVGHAGHATTVGAEGLAADRSNVDWFSAEGFDAERSEAEPFGAFRPAEPADPFDAFAPATPPGVTRPADPAPAAYPSADPLPGHTVFADDPQRQAPGQVPGERRGFDAFTPAGPLPPGESFDAFTPVSPLPAGEQHDVGRGEPGAFDAFTPADPATASRPGEPFDAAHTLLFETLRSAEPFDAFAAPAEAPPKPAGEPAPQPTAGAAEPDPRPATEPASPPEASGQSGQFWQSEHPEPSTPSDAFPPAESTAIPQAVFPETEFPQAEFPQVAFPQVEFPQVEFPQVEERIEDPSGGYPAAFAEDVPPAVSASTSHDVSQDTALTGEYPAAFPDDVPPAASASASHDVSQDTALTGEYPAAFREGGAPEAPQAEAEALDPTPAPDTASATTSTSATAPAAAAASRAAVPAAVPASSPVAPVRKDGKRTAKKHTNTGSTKKAGSAKGKAGSTGNAGEAGARPAGKGSRKKSDRHYDWLWEAVGFLICLIIALVVFFTVPTIVTH</sequence>
<gene>
    <name evidence="3" type="ORF">F5972_22465</name>
</gene>
<keyword evidence="2" id="KW-1133">Transmembrane helix</keyword>
<dbReference type="AlphaFoldDB" id="A0A5J5K0R9"/>
<feature type="region of interest" description="Disordered" evidence="1">
    <location>
        <begin position="466"/>
        <end position="586"/>
    </location>
</feature>
<dbReference type="EMBL" id="VYTZ01000007">
    <property type="protein sequence ID" value="KAA9377180.1"/>
    <property type="molecule type" value="Genomic_DNA"/>
</dbReference>
<keyword evidence="2" id="KW-0812">Transmembrane</keyword>
<keyword evidence="4" id="KW-1185">Reference proteome</keyword>
<comment type="caution">
    <text evidence="3">The sequence shown here is derived from an EMBL/GenBank/DDBJ whole genome shotgun (WGS) entry which is preliminary data.</text>
</comment>
<feature type="compositionally biased region" description="Low complexity" evidence="1">
    <location>
        <begin position="786"/>
        <end position="842"/>
    </location>
</feature>
<evidence type="ECO:0000313" key="3">
    <source>
        <dbReference type="EMBL" id="KAA9377180.1"/>
    </source>
</evidence>
<feature type="compositionally biased region" description="Low complexity" evidence="1">
    <location>
        <begin position="490"/>
        <end position="503"/>
    </location>
</feature>
<dbReference type="RefSeq" id="WP_150935521.1">
    <property type="nucleotide sequence ID" value="NZ_VYTZ01000007.1"/>
</dbReference>
<feature type="region of interest" description="Disordered" evidence="1">
    <location>
        <begin position="604"/>
        <end position="694"/>
    </location>
</feature>
<evidence type="ECO:0000256" key="1">
    <source>
        <dbReference type="SAM" id="MobiDB-lite"/>
    </source>
</evidence>
<feature type="compositionally biased region" description="Low complexity" evidence="1">
    <location>
        <begin position="751"/>
        <end position="773"/>
    </location>
</feature>
<evidence type="ECO:0000313" key="4">
    <source>
        <dbReference type="Proteomes" id="UP000327011"/>
    </source>
</evidence>
<dbReference type="Proteomes" id="UP000327011">
    <property type="component" value="Unassembled WGS sequence"/>
</dbReference>
<organism evidence="3 4">
    <name type="scientific">Microbispora cellulosiformans</name>
    <dbReference type="NCBI Taxonomy" id="2614688"/>
    <lineage>
        <taxon>Bacteria</taxon>
        <taxon>Bacillati</taxon>
        <taxon>Actinomycetota</taxon>
        <taxon>Actinomycetes</taxon>
        <taxon>Streptosporangiales</taxon>
        <taxon>Streptosporangiaceae</taxon>
        <taxon>Microbispora</taxon>
    </lineage>
</organism>
<evidence type="ECO:0000256" key="2">
    <source>
        <dbReference type="SAM" id="Phobius"/>
    </source>
</evidence>
<proteinExistence type="predicted"/>
<feature type="compositionally biased region" description="Low complexity" evidence="1">
    <location>
        <begin position="308"/>
        <end position="361"/>
    </location>
</feature>
<accession>A0A5J5K0R9</accession>
<feature type="transmembrane region" description="Helical" evidence="2">
    <location>
        <begin position="898"/>
        <end position="923"/>
    </location>
</feature>
<feature type="region of interest" description="Disordered" evidence="1">
    <location>
        <begin position="258"/>
        <end position="430"/>
    </location>
</feature>
<protein>
    <submittedName>
        <fullName evidence="3">Uncharacterized protein</fullName>
    </submittedName>
</protein>
<keyword evidence="2" id="KW-0472">Membrane</keyword>
<feature type="compositionally biased region" description="Low complexity" evidence="1">
    <location>
        <begin position="857"/>
        <end position="876"/>
    </location>
</feature>
<feature type="compositionally biased region" description="Low complexity" evidence="1">
    <location>
        <begin position="466"/>
        <end position="481"/>
    </location>
</feature>
<feature type="compositionally biased region" description="Basic and acidic residues" evidence="1">
    <location>
        <begin position="362"/>
        <end position="373"/>
    </location>
</feature>
<feature type="region of interest" description="Disordered" evidence="1">
    <location>
        <begin position="204"/>
        <end position="231"/>
    </location>
</feature>
<name>A0A5J5K0R9_9ACTN</name>